<dbReference type="InterPro" id="IPR006665">
    <property type="entry name" value="OmpA-like"/>
</dbReference>
<dbReference type="SUPFAM" id="SSF103088">
    <property type="entry name" value="OmpA-like"/>
    <property type="match status" value="1"/>
</dbReference>
<dbReference type="EMBL" id="FOVL01000002">
    <property type="protein sequence ID" value="SFN34607.1"/>
    <property type="molecule type" value="Genomic_DNA"/>
</dbReference>
<sequence length="295" mass="32896">MYFFDTFGTSNINNNSQVMKRIMLLSATVAVLLSSCVSQKKYSELEAKQKETQDQLNTATIKLNSCLDEKESLNSRITTLNNTNAALLNNVGDLATLSKKEAENLERSLESIKEKDLAITRMRDAINKKDSVTLALVTSLKGALGNMSDEDIEINVEKGVVYVSISDKLLFDSGRYNVTSRAKEVLGKVATVVKNRPEIEFMVEGHTDDKPIKTSMFEDNWDLSVKRATSVVRILQDEFGVEPARMTAAGRSYYIPVASNETAEGRSKNRRTRIVVLPKLDQFYGMIEEGMKAAE</sequence>
<evidence type="ECO:0000313" key="4">
    <source>
        <dbReference type="EMBL" id="SFN34607.1"/>
    </source>
</evidence>
<dbReference type="PROSITE" id="PS51123">
    <property type="entry name" value="OMPA_2"/>
    <property type="match status" value="1"/>
</dbReference>
<evidence type="ECO:0000256" key="1">
    <source>
        <dbReference type="PROSITE-ProRule" id="PRU00473"/>
    </source>
</evidence>
<evidence type="ECO:0000313" key="5">
    <source>
        <dbReference type="Proteomes" id="UP000199153"/>
    </source>
</evidence>
<dbReference type="AlphaFoldDB" id="A0A1I4Y9A4"/>
<dbReference type="PANTHER" id="PTHR30329">
    <property type="entry name" value="STATOR ELEMENT OF FLAGELLAR MOTOR COMPLEX"/>
    <property type="match status" value="1"/>
</dbReference>
<dbReference type="STRING" id="287099.SAMN05660413_00634"/>
<dbReference type="InterPro" id="IPR036737">
    <property type="entry name" value="OmpA-like_sf"/>
</dbReference>
<evidence type="ECO:0000256" key="2">
    <source>
        <dbReference type="SAM" id="Coils"/>
    </source>
</evidence>
<dbReference type="Gene3D" id="3.30.1330.60">
    <property type="entry name" value="OmpA-like domain"/>
    <property type="match status" value="1"/>
</dbReference>
<feature type="domain" description="OmpA-like" evidence="3">
    <location>
        <begin position="158"/>
        <end position="280"/>
    </location>
</feature>
<accession>A0A1I4Y9A4</accession>
<keyword evidence="1" id="KW-0472">Membrane</keyword>
<keyword evidence="2" id="KW-0175">Coiled coil</keyword>
<dbReference type="Pfam" id="PF00691">
    <property type="entry name" value="OmpA"/>
    <property type="match status" value="1"/>
</dbReference>
<name>A0A1I4Y9A4_9FLAO</name>
<feature type="coiled-coil region" evidence="2">
    <location>
        <begin position="42"/>
        <end position="115"/>
    </location>
</feature>
<proteinExistence type="predicted"/>
<organism evidence="4 5">
    <name type="scientific">Salegentibacter flavus</name>
    <dbReference type="NCBI Taxonomy" id="287099"/>
    <lineage>
        <taxon>Bacteria</taxon>
        <taxon>Pseudomonadati</taxon>
        <taxon>Bacteroidota</taxon>
        <taxon>Flavobacteriia</taxon>
        <taxon>Flavobacteriales</taxon>
        <taxon>Flavobacteriaceae</taxon>
        <taxon>Salegentibacter</taxon>
    </lineage>
</organism>
<protein>
    <submittedName>
        <fullName evidence="4">Chemotaxis protein MotB</fullName>
    </submittedName>
</protein>
<evidence type="ECO:0000259" key="3">
    <source>
        <dbReference type="PROSITE" id="PS51123"/>
    </source>
</evidence>
<dbReference type="GO" id="GO:0016020">
    <property type="term" value="C:membrane"/>
    <property type="evidence" value="ECO:0007669"/>
    <property type="project" value="UniProtKB-UniRule"/>
</dbReference>
<keyword evidence="5" id="KW-1185">Reference proteome</keyword>
<dbReference type="InterPro" id="IPR050330">
    <property type="entry name" value="Bact_OuterMem_StrucFunc"/>
</dbReference>
<dbReference type="PANTHER" id="PTHR30329:SF21">
    <property type="entry name" value="LIPOPROTEIN YIAD-RELATED"/>
    <property type="match status" value="1"/>
</dbReference>
<dbReference type="Proteomes" id="UP000199153">
    <property type="component" value="Unassembled WGS sequence"/>
</dbReference>
<reference evidence="4 5" key="1">
    <citation type="submission" date="2016-10" db="EMBL/GenBank/DDBJ databases">
        <authorList>
            <person name="de Groot N.N."/>
        </authorList>
    </citation>
    <scope>NUCLEOTIDE SEQUENCE [LARGE SCALE GENOMIC DNA]</scope>
    <source>
        <strain evidence="4 5">DSM 17794</strain>
    </source>
</reference>
<gene>
    <name evidence="4" type="ORF">SAMN05660413_00634</name>
</gene>
<dbReference type="CDD" id="cd07185">
    <property type="entry name" value="OmpA_C-like"/>
    <property type="match status" value="1"/>
</dbReference>